<keyword evidence="3" id="KW-1133">Transmembrane helix</keyword>
<dbReference type="SMART" id="SM01088">
    <property type="entry name" value="Col_cuticle_N"/>
    <property type="match status" value="2"/>
</dbReference>
<dbReference type="GO" id="GO:0042302">
    <property type="term" value="F:structural constituent of cuticle"/>
    <property type="evidence" value="ECO:0007669"/>
    <property type="project" value="InterPro"/>
</dbReference>
<evidence type="ECO:0000256" key="3">
    <source>
        <dbReference type="SAM" id="Phobius"/>
    </source>
</evidence>
<reference evidence="7" key="1">
    <citation type="submission" date="2017-02" db="UniProtKB">
        <authorList>
            <consortium name="WormBaseParasite"/>
        </authorList>
    </citation>
    <scope>IDENTIFICATION</scope>
</reference>
<dbReference type="EMBL" id="UYSL01020161">
    <property type="protein sequence ID" value="VDL73166.1"/>
    <property type="molecule type" value="Genomic_DNA"/>
</dbReference>
<keyword evidence="3" id="KW-0472">Membrane</keyword>
<feature type="compositionally biased region" description="Low complexity" evidence="2">
    <location>
        <begin position="344"/>
        <end position="363"/>
    </location>
</feature>
<dbReference type="OMA" id="GHNGIGM"/>
<feature type="compositionally biased region" description="Gly residues" evidence="2">
    <location>
        <begin position="409"/>
        <end position="420"/>
    </location>
</feature>
<evidence type="ECO:0000256" key="1">
    <source>
        <dbReference type="ARBA" id="ARBA00022737"/>
    </source>
</evidence>
<accession>A0A0N4Y1R3</accession>
<feature type="domain" description="Nematode cuticle collagen N-terminal" evidence="4">
    <location>
        <begin position="4"/>
        <end position="56"/>
    </location>
</feature>
<keyword evidence="6" id="KW-1185">Reference proteome</keyword>
<feature type="compositionally biased region" description="Polar residues" evidence="2">
    <location>
        <begin position="490"/>
        <end position="499"/>
    </location>
</feature>
<sequence length="499" mass="49104">MTRALAAVAVVSSAVLIVISVGALGYVLTELNTFYDDSMHELKEFQRVADAAWSKMILTNTQPRKTRQVYDDEATSGGATIQVQPAALPHGPQPDCCPAGPPGPPGEDGEAGSDGENGQPGQRGEDGISHHRYSEKSECISGQPGNNGPAGYDGQPGHDGGPGVPGGPGIPGQDAAYCPCPPRAGAQPPADAPVTNTDLHGGYRRQRMFVTFASGASGVAILAAMATVGILLSDINSFYNDAVSELDEFKDFADDAWNTMILSTKADRLESVSATFGRIKRAAAGGSCPCASGPNNCPAGPPGPPGAPGAPGEDGNLGESGKPGHNGIGMTGKPNHPVSCIQCPAGPAGPQGPHGEQGEPGPDGQVGAGGPPGADGAPGLSGEPGDAGQPGAPGTPGLPGAPGTKGTKGRGLPGPGGAPGMPGTIGNTGAKGENGQDGNPGSEGIAGAPGQNGTKGLDGIPGTVGAPGLPGEDAAYCPCPSRTADLSVDANASKQQGYN</sequence>
<keyword evidence="3" id="KW-0812">Transmembrane</keyword>
<feature type="compositionally biased region" description="Gly residues" evidence="2">
    <location>
        <begin position="157"/>
        <end position="170"/>
    </location>
</feature>
<evidence type="ECO:0000313" key="5">
    <source>
        <dbReference type="EMBL" id="VDL73166.1"/>
    </source>
</evidence>
<name>A0A0N4Y1R3_NIPBR</name>
<evidence type="ECO:0000313" key="6">
    <source>
        <dbReference type="Proteomes" id="UP000271162"/>
    </source>
</evidence>
<feature type="region of interest" description="Disordered" evidence="2">
    <location>
        <begin position="299"/>
        <end position="499"/>
    </location>
</feature>
<dbReference type="Pfam" id="PF01484">
    <property type="entry name" value="Col_cuticle_N"/>
    <property type="match status" value="2"/>
</dbReference>
<feature type="compositionally biased region" description="Low complexity" evidence="2">
    <location>
        <begin position="374"/>
        <end position="392"/>
    </location>
</feature>
<evidence type="ECO:0000259" key="4">
    <source>
        <dbReference type="SMART" id="SM01088"/>
    </source>
</evidence>
<feature type="transmembrane region" description="Helical" evidence="3">
    <location>
        <begin position="209"/>
        <end position="232"/>
    </location>
</feature>
<evidence type="ECO:0000256" key="2">
    <source>
        <dbReference type="SAM" id="MobiDB-lite"/>
    </source>
</evidence>
<evidence type="ECO:0000313" key="7">
    <source>
        <dbReference type="WBParaSite" id="NBR_0000957601-mRNA-1"/>
    </source>
</evidence>
<gene>
    <name evidence="5" type="ORF">NBR_LOCUS9577</name>
</gene>
<dbReference type="InterPro" id="IPR008160">
    <property type="entry name" value="Collagen"/>
</dbReference>
<feature type="compositionally biased region" description="Gly residues" evidence="2">
    <location>
        <begin position="364"/>
        <end position="373"/>
    </location>
</feature>
<dbReference type="WBParaSite" id="NBR_0000957601-mRNA-1">
    <property type="protein sequence ID" value="NBR_0000957601-mRNA-1"/>
    <property type="gene ID" value="NBR_0000957601"/>
</dbReference>
<organism evidence="7">
    <name type="scientific">Nippostrongylus brasiliensis</name>
    <name type="common">Rat hookworm</name>
    <dbReference type="NCBI Taxonomy" id="27835"/>
    <lineage>
        <taxon>Eukaryota</taxon>
        <taxon>Metazoa</taxon>
        <taxon>Ecdysozoa</taxon>
        <taxon>Nematoda</taxon>
        <taxon>Chromadorea</taxon>
        <taxon>Rhabditida</taxon>
        <taxon>Rhabditina</taxon>
        <taxon>Rhabditomorpha</taxon>
        <taxon>Strongyloidea</taxon>
        <taxon>Heligmosomidae</taxon>
        <taxon>Nippostrongylus</taxon>
    </lineage>
</organism>
<feature type="domain" description="Nematode cuticle collagen N-terminal" evidence="4">
    <location>
        <begin position="208"/>
        <end position="260"/>
    </location>
</feature>
<dbReference type="PANTHER" id="PTHR24637:SF236">
    <property type="entry name" value="NEMATODE CUTICLE COLLAGEN N-TERMINAL DOMAIN-CONTAINING PROTEIN"/>
    <property type="match status" value="1"/>
</dbReference>
<dbReference type="Proteomes" id="UP000271162">
    <property type="component" value="Unassembled WGS sequence"/>
</dbReference>
<feature type="compositionally biased region" description="Pro residues" evidence="2">
    <location>
        <begin position="299"/>
        <end position="308"/>
    </location>
</feature>
<feature type="transmembrane region" description="Helical" evidence="3">
    <location>
        <begin position="6"/>
        <end position="29"/>
    </location>
</feature>
<proteinExistence type="predicted"/>
<feature type="region of interest" description="Disordered" evidence="2">
    <location>
        <begin position="84"/>
        <end position="198"/>
    </location>
</feature>
<keyword evidence="1" id="KW-0677">Repeat</keyword>
<dbReference type="AlphaFoldDB" id="A0A0N4Y1R3"/>
<feature type="compositionally biased region" description="Basic and acidic residues" evidence="2">
    <location>
        <begin position="123"/>
        <end position="138"/>
    </location>
</feature>
<dbReference type="Pfam" id="PF01391">
    <property type="entry name" value="Collagen"/>
    <property type="match status" value="1"/>
</dbReference>
<dbReference type="STRING" id="27835.A0A0N4Y1R3"/>
<reference evidence="5 6" key="2">
    <citation type="submission" date="2018-11" db="EMBL/GenBank/DDBJ databases">
        <authorList>
            <consortium name="Pathogen Informatics"/>
        </authorList>
    </citation>
    <scope>NUCLEOTIDE SEQUENCE [LARGE SCALE GENOMIC DNA]</scope>
</reference>
<dbReference type="PANTHER" id="PTHR24637">
    <property type="entry name" value="COLLAGEN"/>
    <property type="match status" value="1"/>
</dbReference>
<protein>
    <submittedName>
        <fullName evidence="7">Col_cuticle_N domain-containing protein</fullName>
    </submittedName>
</protein>
<dbReference type="InterPro" id="IPR002486">
    <property type="entry name" value="Col_cuticle_N"/>
</dbReference>